<organism evidence="7">
    <name type="scientific">Chelativorans sp. (strain BNC1)</name>
    <dbReference type="NCBI Taxonomy" id="266779"/>
    <lineage>
        <taxon>Bacteria</taxon>
        <taxon>Pseudomonadati</taxon>
        <taxon>Pseudomonadota</taxon>
        <taxon>Alphaproteobacteria</taxon>
        <taxon>Hyphomicrobiales</taxon>
        <taxon>Phyllobacteriaceae</taxon>
        <taxon>Chelativorans</taxon>
    </lineage>
</organism>
<evidence type="ECO:0000256" key="4">
    <source>
        <dbReference type="PROSITE-ProRule" id="PRU00433"/>
    </source>
</evidence>
<reference evidence="7" key="1">
    <citation type="submission" date="2006-06" db="EMBL/GenBank/DDBJ databases">
        <title>Complete sequence of chromosome of Chelativorans sp. BNC1.</title>
        <authorList>
            <consortium name="US DOE Joint Genome Institute"/>
            <person name="Copeland A."/>
            <person name="Lucas S."/>
            <person name="Lapidus A."/>
            <person name="Barry K."/>
            <person name="Detter J.C."/>
            <person name="Glavina del Rio T."/>
            <person name="Hammon N."/>
            <person name="Israni S."/>
            <person name="Dalin E."/>
            <person name="Tice H."/>
            <person name="Pitluck S."/>
            <person name="Chertkov O."/>
            <person name="Brettin T."/>
            <person name="Bruce D."/>
            <person name="Han C."/>
            <person name="Tapia R."/>
            <person name="Gilna P."/>
            <person name="Schmutz J."/>
            <person name="Larimer F."/>
            <person name="Land M."/>
            <person name="Hauser L."/>
            <person name="Kyrpides N."/>
            <person name="Mikhailova N."/>
            <person name="Richardson P."/>
        </authorList>
    </citation>
    <scope>NUCLEOTIDE SEQUENCE</scope>
    <source>
        <strain evidence="7">BNC1</strain>
    </source>
</reference>
<name>Q11G47_CHESB</name>
<dbReference type="InterPro" id="IPR036909">
    <property type="entry name" value="Cyt_c-like_dom_sf"/>
</dbReference>
<feature type="signal peptide" evidence="5">
    <location>
        <begin position="1"/>
        <end position="22"/>
    </location>
</feature>
<protein>
    <submittedName>
        <fullName evidence="7">Cytochrome c, class I</fullName>
    </submittedName>
</protein>
<dbReference type="eggNOG" id="COG2010">
    <property type="taxonomic scope" value="Bacteria"/>
</dbReference>
<keyword evidence="1 4" id="KW-0349">Heme</keyword>
<proteinExistence type="predicted"/>
<dbReference type="Pfam" id="PF13442">
    <property type="entry name" value="Cytochrome_CBB3"/>
    <property type="match status" value="1"/>
</dbReference>
<dbReference type="EMBL" id="CP000390">
    <property type="protein sequence ID" value="ABG63628.1"/>
    <property type="molecule type" value="Genomic_DNA"/>
</dbReference>
<sequence length="109" mass="12007" precursor="true">MQQKYRIMTTTALLLASIPAPAMSESAEIVRGRALVEANCSRCHAVSRDDASMHPEAPAFRTLWERYPIDALEEAFAEGIYVGHPDMPEFVADPDQIAAIIAYIASIQD</sequence>
<evidence type="ECO:0000256" key="1">
    <source>
        <dbReference type="ARBA" id="ARBA00022617"/>
    </source>
</evidence>
<feature type="chain" id="PRO_5004180079" evidence="5">
    <location>
        <begin position="23"/>
        <end position="109"/>
    </location>
</feature>
<keyword evidence="2 4" id="KW-0479">Metal-binding</keyword>
<evidence type="ECO:0000259" key="6">
    <source>
        <dbReference type="PROSITE" id="PS51007"/>
    </source>
</evidence>
<evidence type="ECO:0000313" key="7">
    <source>
        <dbReference type="EMBL" id="ABG63628.1"/>
    </source>
</evidence>
<dbReference type="SUPFAM" id="SSF46626">
    <property type="entry name" value="Cytochrome c"/>
    <property type="match status" value="1"/>
</dbReference>
<gene>
    <name evidence="7" type="ordered locus">Meso_2237</name>
</gene>
<keyword evidence="5" id="KW-0732">Signal</keyword>
<evidence type="ECO:0000256" key="3">
    <source>
        <dbReference type="ARBA" id="ARBA00023004"/>
    </source>
</evidence>
<feature type="domain" description="Cytochrome c" evidence="6">
    <location>
        <begin position="27"/>
        <end position="108"/>
    </location>
</feature>
<dbReference type="STRING" id="266779.Meso_2237"/>
<accession>Q11G47</accession>
<dbReference type="InterPro" id="IPR009056">
    <property type="entry name" value="Cyt_c-like_dom"/>
</dbReference>
<dbReference type="GO" id="GO:0046872">
    <property type="term" value="F:metal ion binding"/>
    <property type="evidence" value="ECO:0007669"/>
    <property type="project" value="UniProtKB-KW"/>
</dbReference>
<evidence type="ECO:0000256" key="2">
    <source>
        <dbReference type="ARBA" id="ARBA00022723"/>
    </source>
</evidence>
<dbReference type="Gene3D" id="1.10.760.10">
    <property type="entry name" value="Cytochrome c-like domain"/>
    <property type="match status" value="1"/>
</dbReference>
<dbReference type="HOGENOM" id="CLU_133116_0_1_5"/>
<dbReference type="OrthoDB" id="7363829at2"/>
<dbReference type="PROSITE" id="PS51007">
    <property type="entry name" value="CYTC"/>
    <property type="match status" value="1"/>
</dbReference>
<dbReference type="GO" id="GO:0009055">
    <property type="term" value="F:electron transfer activity"/>
    <property type="evidence" value="ECO:0007669"/>
    <property type="project" value="InterPro"/>
</dbReference>
<dbReference type="GO" id="GO:0020037">
    <property type="term" value="F:heme binding"/>
    <property type="evidence" value="ECO:0007669"/>
    <property type="project" value="InterPro"/>
</dbReference>
<evidence type="ECO:0000256" key="5">
    <source>
        <dbReference type="SAM" id="SignalP"/>
    </source>
</evidence>
<keyword evidence="3 4" id="KW-0408">Iron</keyword>
<dbReference type="AlphaFoldDB" id="Q11G47"/>
<dbReference type="KEGG" id="mes:Meso_2237"/>